<sequence>MASSSASLRRSLRSCSASFFSCCRCSSTSARAFFSAAISWTLSLCSFGAPLYMSSSSLSSLWASWDFLSCALRSRMMSRSLLPFSLSGMGSSSLASSSLRCEEAEGVPPSSRPPWPGCGQLTGAPSSPRLDPLSLDVDDADEGTVVELTATLDISSVCFSLAASAAASLSLRL</sequence>
<proteinExistence type="predicted"/>
<protein>
    <submittedName>
        <fullName evidence="1">Putative secreted protein</fullName>
    </submittedName>
</protein>
<dbReference type="EMBL" id="GIFC01012812">
    <property type="protein sequence ID" value="MXU94895.1"/>
    <property type="molecule type" value="Transcribed_RNA"/>
</dbReference>
<dbReference type="AlphaFoldDB" id="A0A6B0UZI8"/>
<accession>A0A6B0UZI8</accession>
<reference evidence="1" key="1">
    <citation type="submission" date="2019-12" db="EMBL/GenBank/DDBJ databases">
        <title>An insight into the sialome of adult female Ixodes ricinus ticks feeding for 6 days.</title>
        <authorList>
            <person name="Perner J."/>
            <person name="Ribeiro J.M.C."/>
        </authorList>
    </citation>
    <scope>NUCLEOTIDE SEQUENCE</scope>
    <source>
        <strain evidence="1">Semi-engorged</strain>
        <tissue evidence="1">Salivary glands</tissue>
    </source>
</reference>
<name>A0A6B0UZI8_IXORI</name>
<organism evidence="1">
    <name type="scientific">Ixodes ricinus</name>
    <name type="common">Common tick</name>
    <name type="synonym">Acarus ricinus</name>
    <dbReference type="NCBI Taxonomy" id="34613"/>
    <lineage>
        <taxon>Eukaryota</taxon>
        <taxon>Metazoa</taxon>
        <taxon>Ecdysozoa</taxon>
        <taxon>Arthropoda</taxon>
        <taxon>Chelicerata</taxon>
        <taxon>Arachnida</taxon>
        <taxon>Acari</taxon>
        <taxon>Parasitiformes</taxon>
        <taxon>Ixodida</taxon>
        <taxon>Ixodoidea</taxon>
        <taxon>Ixodidae</taxon>
        <taxon>Ixodinae</taxon>
        <taxon>Ixodes</taxon>
    </lineage>
</organism>
<evidence type="ECO:0000313" key="1">
    <source>
        <dbReference type="EMBL" id="MXU94895.1"/>
    </source>
</evidence>